<gene>
    <name evidence="2" type="ORF">MGSAQ_003186</name>
</gene>
<reference evidence="2" key="1">
    <citation type="submission" date="2013-11" db="EMBL/GenBank/DDBJ databases">
        <title>Microbial diversity, functional groups and degradation webs in Northern and Southern Mediterranean and Red Sea marine crude oil polluted sites.</title>
        <authorList>
            <person name="Daffonchio D."/>
            <person name="Mapelli F."/>
            <person name="Ferrer M."/>
            <person name="Richter M."/>
            <person name="Cherif A."/>
            <person name="Malkawi H.I."/>
            <person name="Yakimov M.M."/>
            <person name="Abdel-Fattah Y.R."/>
            <person name="Blaghen M."/>
            <person name="Golyshin P.N."/>
            <person name="Kalogerakis N."/>
            <person name="Boon N."/>
            <person name="Magagnini M."/>
            <person name="Fava F."/>
        </authorList>
    </citation>
    <scope>NUCLEOTIDE SEQUENCE</scope>
</reference>
<proteinExistence type="predicted"/>
<accession>A0A1B6NR59</accession>
<organism evidence="2">
    <name type="scientific">marine sediment metagenome</name>
    <dbReference type="NCBI Taxonomy" id="412755"/>
    <lineage>
        <taxon>unclassified sequences</taxon>
        <taxon>metagenomes</taxon>
        <taxon>ecological metagenomes</taxon>
    </lineage>
</organism>
<dbReference type="AlphaFoldDB" id="A0A1B6NR59"/>
<feature type="transmembrane region" description="Helical" evidence="1">
    <location>
        <begin position="48"/>
        <end position="70"/>
    </location>
</feature>
<comment type="caution">
    <text evidence="2">The sequence shown here is derived from an EMBL/GenBank/DDBJ whole genome shotgun (WGS) entry which is preliminary data.</text>
</comment>
<keyword evidence="1" id="KW-1133">Transmembrane helix</keyword>
<name>A0A1B6NR59_9ZZZZ</name>
<evidence type="ECO:0000313" key="2">
    <source>
        <dbReference type="EMBL" id="KTF05317.1"/>
    </source>
</evidence>
<evidence type="ECO:0000256" key="1">
    <source>
        <dbReference type="SAM" id="Phobius"/>
    </source>
</evidence>
<keyword evidence="1" id="KW-0812">Transmembrane</keyword>
<protein>
    <submittedName>
        <fullName evidence="2">Uncharacterized protein</fullName>
    </submittedName>
</protein>
<dbReference type="EMBL" id="AYSL01001865">
    <property type="protein sequence ID" value="KTF05317.1"/>
    <property type="molecule type" value="Genomic_DNA"/>
</dbReference>
<keyword evidence="1" id="KW-0472">Membrane</keyword>
<sequence>MAVYVMGALQLALVLAFLAGLAKKYTYGLIFILHGGSTLSSFPQYLDAFNHLLFFAAWPMWGACFALFLLRDADTKFAIGK</sequence>